<sequence>MASEYQVGALSGLISGKTVADGEATDLFTTQKKQKTVMTKDVPVKKRKVSTATAGPLPDSSTPSKVQRPAPPVDSKLEADSEDDLDRSEAITQFHGPSLKYRVRDEDEKKRVVDPEKDARSIFVGNLPATVPKKKLVKLFSPYGQVESVRLRCAARPDPKTMKRVAVIKGTFHENRHTINAFVVFRQPSEAQAALALNGTEFRELTLRVDSAVPTERDNKKSVFVGNLAFSLEEEDLRKHFCDCGAITDVRIIRDSATGVGKGFGYVSFATRDAVEVALRKNLTRLGPRPVRVDRCAKKGKVSVPVVSNNKQRVQGSKYKKPILKKTTRKKLQAMKDTEFQGKSHDAKSGDKNPKKKGKPKLNKIELDMIGQVWKTFKAIFWNLLELCFDPRGGKVQLRDKSRSKPHSKRFSFVGIGEDEDEDESHELLLDDDDVEKGFSDQDEVDMASRQRTPLENRLGSLRFRLEYRPEKESLLVTIVDAVDLPAMDSNGKADPYVAVYLKPGAKRFTTSIKSKSRNPTFNETADLPLKEAEIMHKDLILKVIDSDYPLQDELIGIIRVPLSQVDLLQPVAKHYTCLIINQSDNNGQVTLNSDDSALMNLRISEQNTQIYDLEVRLKSTQEKFNKLSREYHELKIHNFELEMEPFKDEFSALESLSNSEEDLASRRLSPLAFLNSMKPDLLSTNQLKPPHPKSAPVSKKGSPKLVRNRKSLQGEVEGGQTRAFQILETLRSSLKVKDAEIEMLRGKIKQIAPKLELYSRNGQIEVGLTFNPDDKKLKIDIFKATNLRSVNLHGDHSDPFVKVKVFRVKPGKKTERWKFESKPVWKNINPVFNLSYVVDKVEAEDLGFMSTEIVIMDKAHLRSDRSLGKLRLGPNVTTDLQHWEVMTNNPGKRHRVALAFRAAFLTSLLAGCASISIKCDPGWYGLPESQSCFRFMRHSENNYDNSRTICQNLGGELAIIDTPDRRNYVASVIGQIHESTSKWWVGIHFNEDGAKWVWGDGSALNENITPWDDNDENLEGKCGGITHNGKLSKTDCSTAWDYVCQKKIGSKFDCPLNWDPFGDSCYKTYMEEEPKGFEEAQAHCQSEDESSLVIIETEHENAFLADISTAFKKTFWIGASDNATGKFYWLDGTELGQEPHDFQNWGDEQPVSTNTSAVYLDPNNEGKWITMAKSERQAFICERAKGAFCQMGLQPGPSDKCYDFNLNLQKTFAWDLSQVTCEKYGMNLVSVSSSEESEWVNKALYDSYLFSDGNQVADGTWIGYKEKSDKPEDDGKFSNIDGTIDLDNEGVFDGRQDDLVYQKTIQECLYMKVCLENETDETCDFLSTKDKRWFNSPCDMTGIDQPSHTYACESLQGKDLDLSNAIQVNQSCPEDWRGPFVGFCYNPLPVEVTWGEGVNMCKDLNAQANLASILSPLEDQYVRSLILTLKHDAWIGLNDRLTANSWQWSDESPFNYAGWAEGQPNDYEEESCVEINPSRVGWNDDKCSNKQSIVCKVAATTQQGDEPVVPQTTTAIPTENCGYGWFDFPVLNNGKCYTIVEELMSWNSAQTECEIRAGYQRSGNLVSVNSNEENIALATYLSSTGQNGAHWIGLNDYNAEGGFEWRDGSPVTFVSWADGEPNAMVSFEDCVEMAVDDSQVKWNDHHCNKTIPAICQRHSRHYEPPTKPPPTKPQCPDGWLPTMDKCYWFSAPKDVSASNWTHAKDLCKSQDPLASLTTTINQEEREFVAAHIYGKSFIGATDVNNEGEWVWDQTGDIVQVNFWAEGEPNGQDKENCMAIDHEGNWADVPCTVADNKQMDFVCSVPNDMCPEDWIYFDGHCWIFHDDIKDFDSAEQSCGELNHRAHLASVLNREDNWFVRHFISEDQPAGNWLGLKLDGEDWTWTDKSPLGYTDWDADANEPDQPEEQKCGWVDPASRMWRSGQCNNDKNFMCKFEPTHVRGCDPGWELWEESCYLAETIATDWTSAQRDCVVKGGDLVSVESNEENDFINTLIHTHSYCKSGWIPDLDLKRCFKIISTDMVWEDAAKECDLMGGTLISIKSEEKNTKMLDLVKNANVYKMWLGATDKLEEGKFMWLDETPIDDGYMNWMEGQPSNDDPGEQCLSMLVQEDYFQEPGKWNDDKCDSTEKFICETNFQDEEAPVEKMWIGLSDLESLMTFKWSDHHPGSCYEFHGDALSYFEAKAKCQDTNGDLVSLNTWEEIDKITSVVAEHPHHYWIGLISHDGAEFIWQDGSAVYETNWGPEEPNNERGQCVHVMDRVAIGKWEVQDCSNQHSYICEKPRAGYTVPPPPPTSTYVPINCPDTYSWVSYEGHCYKIIEDSAGFEAGRDACRALGADAVSFTSEEEDTSVVSKLLVTSWSTSFFIGLRLSENPEEGFYWVDGSPVNYVNWISDPTSDKCAIATTDGTSSLGWQSMNCEESYPIVCEISQDQIPTTPPRPTSEPDIPCEGSEGWWQRESNDEFCYKFDATGNSWFDAEKACSSEKGHLVSIHDMAENDYIFAKMHQVYADTLWIGTTRRFSENWMWKDQSPSDFFNWAPDEPNNDMGMESCGRMYIAQRKHLFPDKCLVKPQHDSHSIKEFGQWNDDHCGERASFACKKYRDPDAITNPPITATPPGHCPPDQAEYEGQCFKLIDSGLEGEHSLPYQEAELECRKLGSTYHLASIHNLGAMSFLSTLMVHPDVVGTSFWIGLNKGIDHMNFIWTDESNNNYFNWEANQPSYDAYVDCVKIMGSGSINKIGQWSVAECYENLPYICRGRPSLDNSDPPPTEKCALEGFDHFDSFYGNCYLYVKEEKSWNDAEQYCQEQNAHLASVENLAENSYLVNFMAAQHTWIGLSNVGHHEEMAWSDGWPTKYDNWGNDLNIGEDMDLCGQYNNTDGKWFATACDEKLSFACKYSEKVPPTLGPFGECPENWEDLPGPFCYNFLQDSELGVPFSEALFQCQKQGGDLLSIGDAEENERIQKFVQDLKRDIWIGLVDVGDGDWKWSDNSAFVYTNWAPDEPNDVSEECAMMFHDNGQWNDFNCNTYELGYVCKRDKKGLGGGAIAGIVIGCLIAVGGAIAGLMIVKQHNIMPLRQFSKGNQKKTRTTESYDSPVYMNFQDEDPEEIQTHA</sequence>
<feature type="domain" description="C-type lectin" evidence="8">
    <location>
        <begin position="2310"/>
        <end position="2426"/>
    </location>
</feature>
<evidence type="ECO:0000256" key="6">
    <source>
        <dbReference type="SAM" id="Phobius"/>
    </source>
</evidence>
<feature type="region of interest" description="Disordered" evidence="5">
    <location>
        <begin position="28"/>
        <end position="91"/>
    </location>
</feature>
<dbReference type="PROSITE" id="PS00615">
    <property type="entry name" value="C_TYPE_LECTIN_1"/>
    <property type="match status" value="4"/>
</dbReference>
<keyword evidence="6" id="KW-1133">Transmembrane helix</keyword>
<dbReference type="EMBL" id="VCGU01000458">
    <property type="protein sequence ID" value="TRY63737.1"/>
    <property type="molecule type" value="Genomic_DNA"/>
</dbReference>
<dbReference type="SMART" id="SM00239">
    <property type="entry name" value="C2"/>
    <property type="match status" value="2"/>
</dbReference>
<dbReference type="InterPro" id="IPR050111">
    <property type="entry name" value="C-type_lectin/snaclec_domain"/>
</dbReference>
<evidence type="ECO:0000256" key="3">
    <source>
        <dbReference type="PROSITE-ProRule" id="PRU00176"/>
    </source>
</evidence>
<evidence type="ECO:0000313" key="10">
    <source>
        <dbReference type="EMBL" id="TRY63737.1"/>
    </source>
</evidence>
<dbReference type="PROSITE" id="PS50004">
    <property type="entry name" value="C2"/>
    <property type="match status" value="2"/>
</dbReference>
<feature type="compositionally biased region" description="Acidic residues" evidence="5">
    <location>
        <begin position="3099"/>
        <end position="3110"/>
    </location>
</feature>
<reference evidence="10 11" key="1">
    <citation type="journal article" date="2018" name="Nat. Ecol. Evol.">
        <title>Genomic signatures of mitonuclear coevolution across populations of Tigriopus californicus.</title>
        <authorList>
            <person name="Barreto F.S."/>
            <person name="Watson E.T."/>
            <person name="Lima T.G."/>
            <person name="Willett C.S."/>
            <person name="Edmands S."/>
            <person name="Li W."/>
            <person name="Burton R.S."/>
        </authorList>
    </citation>
    <scope>NUCLEOTIDE SEQUENCE [LARGE SCALE GENOMIC DNA]</scope>
    <source>
        <strain evidence="10 11">San Diego</strain>
    </source>
</reference>
<keyword evidence="11" id="KW-1185">Reference proteome</keyword>
<dbReference type="Gene3D" id="3.30.70.330">
    <property type="match status" value="2"/>
</dbReference>
<dbReference type="GO" id="GO:0003723">
    <property type="term" value="F:RNA binding"/>
    <property type="evidence" value="ECO:0007669"/>
    <property type="project" value="UniProtKB-UniRule"/>
</dbReference>
<keyword evidence="6" id="KW-0812">Transmembrane</keyword>
<evidence type="ECO:0000259" key="9">
    <source>
        <dbReference type="PROSITE" id="PS50102"/>
    </source>
</evidence>
<dbReference type="InterPro" id="IPR034221">
    <property type="entry name" value="RBM34_RRM2"/>
</dbReference>
<dbReference type="PANTHER" id="PTHR22803">
    <property type="entry name" value="MANNOSE, PHOSPHOLIPASE, LECTIN RECEPTOR RELATED"/>
    <property type="match status" value="1"/>
</dbReference>
<dbReference type="SMART" id="SM00034">
    <property type="entry name" value="CLECT"/>
    <property type="match status" value="14"/>
</dbReference>
<dbReference type="CDD" id="cd12395">
    <property type="entry name" value="RRM2_RBM34"/>
    <property type="match status" value="1"/>
</dbReference>
<feature type="domain" description="C-type lectin" evidence="8">
    <location>
        <begin position="1950"/>
        <end position="2005"/>
    </location>
</feature>
<dbReference type="OMA" id="TEHENAF"/>
<proteinExistence type="predicted"/>
<feature type="compositionally biased region" description="Basic and acidic residues" evidence="5">
    <location>
        <begin position="334"/>
        <end position="353"/>
    </location>
</feature>
<name>A0A553NE68_TIGCA</name>
<dbReference type="PROSITE" id="PS50041">
    <property type="entry name" value="C_TYPE_LECTIN_2"/>
    <property type="match status" value="15"/>
</dbReference>
<feature type="domain" description="C-type lectin" evidence="8">
    <location>
        <begin position="2459"/>
        <end position="2597"/>
    </location>
</feature>
<accession>A0A553NE68</accession>
<feature type="domain" description="C-type lectin" evidence="8">
    <location>
        <begin position="2782"/>
        <end position="2894"/>
    </location>
</feature>
<evidence type="ECO:0000259" key="7">
    <source>
        <dbReference type="PROSITE" id="PS50004"/>
    </source>
</evidence>
<feature type="domain" description="C-type lectin" evidence="8">
    <location>
        <begin position="2165"/>
        <end position="2279"/>
    </location>
</feature>
<keyword evidence="1 3" id="KW-0694">RNA-binding</keyword>
<feature type="domain" description="C-type lectin" evidence="8">
    <location>
        <begin position="1062"/>
        <end position="1183"/>
    </location>
</feature>
<evidence type="ECO:0000259" key="8">
    <source>
        <dbReference type="PROSITE" id="PS50041"/>
    </source>
</evidence>
<dbReference type="SUPFAM" id="SSF49562">
    <property type="entry name" value="C2 domain (Calcium/lipid-binding domain, CaLB)"/>
    <property type="match status" value="2"/>
</dbReference>
<keyword evidence="2" id="KW-1015">Disulfide bond</keyword>
<feature type="transmembrane region" description="Helical" evidence="6">
    <location>
        <begin position="3042"/>
        <end position="3065"/>
    </location>
</feature>
<dbReference type="InterPro" id="IPR016186">
    <property type="entry name" value="C-type_lectin-like/link_sf"/>
</dbReference>
<dbReference type="Pfam" id="PF00168">
    <property type="entry name" value="C2"/>
    <property type="match status" value="2"/>
</dbReference>
<evidence type="ECO:0000256" key="5">
    <source>
        <dbReference type="SAM" id="MobiDB-lite"/>
    </source>
</evidence>
<feature type="region of interest" description="Disordered" evidence="5">
    <location>
        <begin position="3081"/>
        <end position="3110"/>
    </location>
</feature>
<feature type="domain" description="RRM" evidence="9">
    <location>
        <begin position="221"/>
        <end position="298"/>
    </location>
</feature>
<feature type="coiled-coil region" evidence="4">
    <location>
        <begin position="611"/>
        <end position="638"/>
    </location>
</feature>
<feature type="domain" description="C-type lectin" evidence="8">
    <location>
        <begin position="929"/>
        <end position="1046"/>
    </location>
</feature>
<dbReference type="InterPro" id="IPR035892">
    <property type="entry name" value="C2_domain_sf"/>
</dbReference>
<comment type="caution">
    <text evidence="10">The sequence shown here is derived from an EMBL/GenBank/DDBJ whole genome shotgun (WGS) entry which is preliminary data.</text>
</comment>
<feature type="domain" description="C-type lectin" evidence="8">
    <location>
        <begin position="1533"/>
        <end position="1657"/>
    </location>
</feature>
<dbReference type="PROSITE" id="PS50102">
    <property type="entry name" value="RRM"/>
    <property type="match status" value="2"/>
</dbReference>
<evidence type="ECO:0000256" key="2">
    <source>
        <dbReference type="ARBA" id="ARBA00023157"/>
    </source>
</evidence>
<dbReference type="Gene3D" id="3.10.100.10">
    <property type="entry name" value="Mannose-Binding Protein A, subunit A"/>
    <property type="match status" value="15"/>
</dbReference>
<evidence type="ECO:0000256" key="1">
    <source>
        <dbReference type="ARBA" id="ARBA00022884"/>
    </source>
</evidence>
<feature type="domain" description="C-type lectin" evidence="8">
    <location>
        <begin position="2625"/>
        <end position="2755"/>
    </location>
</feature>
<organism evidence="10 11">
    <name type="scientific">Tigriopus californicus</name>
    <name type="common">Marine copepod</name>
    <dbReference type="NCBI Taxonomy" id="6832"/>
    <lineage>
        <taxon>Eukaryota</taxon>
        <taxon>Metazoa</taxon>
        <taxon>Ecdysozoa</taxon>
        <taxon>Arthropoda</taxon>
        <taxon>Crustacea</taxon>
        <taxon>Multicrustacea</taxon>
        <taxon>Hexanauplia</taxon>
        <taxon>Copepoda</taxon>
        <taxon>Harpacticoida</taxon>
        <taxon>Harpacticidae</taxon>
        <taxon>Tigriopus</taxon>
    </lineage>
</organism>
<feature type="domain" description="C-type lectin" evidence="8">
    <location>
        <begin position="2012"/>
        <end position="2133"/>
    </location>
</feature>
<dbReference type="InterPro" id="IPR000504">
    <property type="entry name" value="RRM_dom"/>
</dbReference>
<feature type="domain" description="C-type lectin" evidence="8">
    <location>
        <begin position="1683"/>
        <end position="1791"/>
    </location>
</feature>
<feature type="domain" description="C2" evidence="7">
    <location>
        <begin position="458"/>
        <end position="576"/>
    </location>
</feature>
<dbReference type="Gene3D" id="2.60.40.150">
    <property type="entry name" value="C2 domain"/>
    <property type="match status" value="2"/>
</dbReference>
<feature type="domain" description="C2" evidence="7">
    <location>
        <begin position="761"/>
        <end position="889"/>
    </location>
</feature>
<dbReference type="Proteomes" id="UP000318571">
    <property type="component" value="Chromosome 10"/>
</dbReference>
<keyword evidence="4" id="KW-0175">Coiled coil</keyword>
<feature type="region of interest" description="Disordered" evidence="5">
    <location>
        <begin position="683"/>
        <end position="706"/>
    </location>
</feature>
<feature type="domain" description="C-type lectin" evidence="8">
    <location>
        <begin position="2917"/>
        <end position="3024"/>
    </location>
</feature>
<dbReference type="STRING" id="6832.A0A553NE68"/>
<feature type="domain" description="C-type lectin" evidence="8">
    <location>
        <begin position="1198"/>
        <end position="1340"/>
    </location>
</feature>
<dbReference type="InterPro" id="IPR012677">
    <property type="entry name" value="Nucleotide-bd_a/b_plait_sf"/>
</dbReference>
<dbReference type="Pfam" id="PF00059">
    <property type="entry name" value="Lectin_C"/>
    <property type="match status" value="13"/>
</dbReference>
<dbReference type="SMART" id="SM00360">
    <property type="entry name" value="RRM"/>
    <property type="match status" value="2"/>
</dbReference>
<dbReference type="InterPro" id="IPR000008">
    <property type="entry name" value="C2_dom"/>
</dbReference>
<evidence type="ECO:0000313" key="11">
    <source>
        <dbReference type="Proteomes" id="UP000318571"/>
    </source>
</evidence>
<feature type="region of interest" description="Disordered" evidence="5">
    <location>
        <begin position="328"/>
        <end position="360"/>
    </location>
</feature>
<dbReference type="InterPro" id="IPR016187">
    <property type="entry name" value="CTDL_fold"/>
</dbReference>
<gene>
    <name evidence="10" type="ORF">TCAL_00439</name>
</gene>
<dbReference type="SUPFAM" id="SSF56436">
    <property type="entry name" value="C-type lectin-like"/>
    <property type="match status" value="15"/>
</dbReference>
<dbReference type="InterPro" id="IPR018378">
    <property type="entry name" value="C-type_lectin_CS"/>
</dbReference>
<dbReference type="CDD" id="cd00037">
    <property type="entry name" value="CLECT"/>
    <property type="match status" value="10"/>
</dbReference>
<protein>
    <submittedName>
        <fullName evidence="10">Uncharacterized protein</fullName>
    </submittedName>
</protein>
<dbReference type="InterPro" id="IPR001304">
    <property type="entry name" value="C-type_lectin-like"/>
</dbReference>
<feature type="domain" description="RRM" evidence="9">
    <location>
        <begin position="120"/>
        <end position="214"/>
    </location>
</feature>
<dbReference type="CDD" id="cd12394">
    <property type="entry name" value="RRM1_RBM34"/>
    <property type="match status" value="1"/>
</dbReference>
<keyword evidence="6" id="KW-0472">Membrane</keyword>
<evidence type="ECO:0000256" key="4">
    <source>
        <dbReference type="SAM" id="Coils"/>
    </source>
</evidence>
<dbReference type="InterPro" id="IPR035979">
    <property type="entry name" value="RBD_domain_sf"/>
</dbReference>
<feature type="domain" description="C-type lectin" evidence="8">
    <location>
        <begin position="1381"/>
        <end position="1497"/>
    </location>
</feature>
<dbReference type="Pfam" id="PF00076">
    <property type="entry name" value="RRM_1"/>
    <property type="match status" value="2"/>
</dbReference>
<feature type="domain" description="C-type lectin" evidence="8">
    <location>
        <begin position="1817"/>
        <end position="1934"/>
    </location>
</feature>
<dbReference type="SUPFAM" id="SSF54928">
    <property type="entry name" value="RNA-binding domain, RBD"/>
    <property type="match status" value="2"/>
</dbReference>